<comment type="caution">
    <text evidence="1">The sequence shown here is derived from an EMBL/GenBank/DDBJ whole genome shotgun (WGS) entry which is preliminary data.</text>
</comment>
<evidence type="ECO:0000313" key="2">
    <source>
        <dbReference type="Proteomes" id="UP000265520"/>
    </source>
</evidence>
<proteinExistence type="predicted"/>
<sequence>MTRCHQAPPPSGGCRSVLFHFFPAVLASSAPPVHHSGLSLTSFFSGSRCRSNSINP</sequence>
<organism evidence="1 2">
    <name type="scientific">Trifolium medium</name>
    <dbReference type="NCBI Taxonomy" id="97028"/>
    <lineage>
        <taxon>Eukaryota</taxon>
        <taxon>Viridiplantae</taxon>
        <taxon>Streptophyta</taxon>
        <taxon>Embryophyta</taxon>
        <taxon>Tracheophyta</taxon>
        <taxon>Spermatophyta</taxon>
        <taxon>Magnoliopsida</taxon>
        <taxon>eudicotyledons</taxon>
        <taxon>Gunneridae</taxon>
        <taxon>Pentapetalae</taxon>
        <taxon>rosids</taxon>
        <taxon>fabids</taxon>
        <taxon>Fabales</taxon>
        <taxon>Fabaceae</taxon>
        <taxon>Papilionoideae</taxon>
        <taxon>50 kb inversion clade</taxon>
        <taxon>NPAAA clade</taxon>
        <taxon>Hologalegina</taxon>
        <taxon>IRL clade</taxon>
        <taxon>Trifolieae</taxon>
        <taxon>Trifolium</taxon>
    </lineage>
</organism>
<accession>A0A392VZC3</accession>
<dbReference type="Proteomes" id="UP000265520">
    <property type="component" value="Unassembled WGS sequence"/>
</dbReference>
<protein>
    <submittedName>
        <fullName evidence="1">Uncharacterized protein</fullName>
    </submittedName>
</protein>
<reference evidence="1 2" key="1">
    <citation type="journal article" date="2018" name="Front. Plant Sci.">
        <title>Red Clover (Trifolium pratense) and Zigzag Clover (T. medium) - A Picture of Genomic Similarities and Differences.</title>
        <authorList>
            <person name="Dluhosova J."/>
            <person name="Istvanek J."/>
            <person name="Nedelnik J."/>
            <person name="Repkova J."/>
        </authorList>
    </citation>
    <scope>NUCLEOTIDE SEQUENCE [LARGE SCALE GENOMIC DNA]</scope>
    <source>
        <strain evidence="2">cv. 10/8</strain>
        <tissue evidence="1">Leaf</tissue>
    </source>
</reference>
<keyword evidence="2" id="KW-1185">Reference proteome</keyword>
<dbReference type="EMBL" id="LXQA011282894">
    <property type="protein sequence ID" value="MCI91810.1"/>
    <property type="molecule type" value="Genomic_DNA"/>
</dbReference>
<feature type="non-terminal residue" evidence="1">
    <location>
        <position position="56"/>
    </location>
</feature>
<name>A0A392VZC3_9FABA</name>
<dbReference type="AlphaFoldDB" id="A0A392VZC3"/>
<evidence type="ECO:0000313" key="1">
    <source>
        <dbReference type="EMBL" id="MCI91810.1"/>
    </source>
</evidence>